<keyword evidence="7" id="KW-0472">Membrane</keyword>
<dbReference type="AlphaFoldDB" id="A0A0A8HRS9"/>
<dbReference type="GO" id="GO:0005886">
    <property type="term" value="C:plasma membrane"/>
    <property type="evidence" value="ECO:0007669"/>
    <property type="project" value="UniProtKB-SubCell"/>
</dbReference>
<keyword evidence="4" id="KW-1003">Cell membrane</keyword>
<gene>
    <name evidence="9" type="ORF">BUZ57_03450</name>
</gene>
<protein>
    <submittedName>
        <fullName evidence="9">Monovalent cation/H+ antiporter subunit B</fullName>
    </submittedName>
</protein>
<evidence type="ECO:0000256" key="7">
    <source>
        <dbReference type="ARBA" id="ARBA00023136"/>
    </source>
</evidence>
<evidence type="ECO:0000313" key="9">
    <source>
        <dbReference type="EMBL" id="RIO46775.1"/>
    </source>
</evidence>
<dbReference type="InterPro" id="IPR050622">
    <property type="entry name" value="CPA3_antiporter_subunitB"/>
</dbReference>
<name>A0A0A8HRS9_STAHY</name>
<reference evidence="9 10" key="1">
    <citation type="journal article" date="2016" name="Front. Microbiol.">
        <title>Comprehensive Phylogenetic Analysis of Bovine Non-aureus Staphylococci Species Based on Whole-Genome Sequencing.</title>
        <authorList>
            <person name="Naushad S."/>
            <person name="Barkema H.W."/>
            <person name="Luby C."/>
            <person name="Condas L.A."/>
            <person name="Nobrega D.B."/>
            <person name="Carson D.A."/>
            <person name="De Buck J."/>
        </authorList>
    </citation>
    <scope>NUCLEOTIDE SEQUENCE [LARGE SCALE GENOMIC DNA]</scope>
    <source>
        <strain evidence="9 10">SNUC 5959</strain>
    </source>
</reference>
<dbReference type="RefSeq" id="WP_039646917.1">
    <property type="nucleotide sequence ID" value="NZ_CP008747.1"/>
</dbReference>
<dbReference type="STRING" id="1284.SHYC_10575"/>
<evidence type="ECO:0000256" key="5">
    <source>
        <dbReference type="ARBA" id="ARBA00022692"/>
    </source>
</evidence>
<accession>A0A0A8HRS9</accession>
<keyword evidence="3" id="KW-0813">Transport</keyword>
<sequence>MKENDLVLKTVTRIVVFIILTFGFYLFFAGHNNPGGGFIAGLILSSAFILMFLAFDVQRVIEALPIDFRRLMIFGAFISLATALVPVFFGKNILYQADAYFEFPYFGEVHLSTITLFEAGITLSVVGVVVTTILSLSGGRS</sequence>
<dbReference type="PANTHER" id="PTHR33932">
    <property type="entry name" value="NA(+)/H(+) ANTIPORTER SUBUNIT B"/>
    <property type="match status" value="1"/>
</dbReference>
<dbReference type="InterPro" id="IPR007182">
    <property type="entry name" value="MnhB"/>
</dbReference>
<dbReference type="KEGG" id="shu:SHYC_10575"/>
<evidence type="ECO:0000259" key="8">
    <source>
        <dbReference type="Pfam" id="PF04039"/>
    </source>
</evidence>
<evidence type="ECO:0000313" key="10">
    <source>
        <dbReference type="Proteomes" id="UP000285625"/>
    </source>
</evidence>
<dbReference type="GeneID" id="41073885"/>
<comment type="similarity">
    <text evidence="2">Belongs to the CPA3 antiporters (TC 2.A.63) subunit B family.</text>
</comment>
<dbReference type="PANTHER" id="PTHR33932:SF4">
    <property type="entry name" value="NA(+)_H(+) ANTIPORTER SUBUNIT B"/>
    <property type="match status" value="1"/>
</dbReference>
<dbReference type="NCBIfam" id="NF009224">
    <property type="entry name" value="PRK12574.1"/>
    <property type="match status" value="1"/>
</dbReference>
<keyword evidence="6" id="KW-1133">Transmembrane helix</keyword>
<evidence type="ECO:0000256" key="3">
    <source>
        <dbReference type="ARBA" id="ARBA00022449"/>
    </source>
</evidence>
<dbReference type="Pfam" id="PF04039">
    <property type="entry name" value="MnhB"/>
    <property type="match status" value="1"/>
</dbReference>
<dbReference type="EMBL" id="QXVO01000007">
    <property type="protein sequence ID" value="RIO46775.1"/>
    <property type="molecule type" value="Genomic_DNA"/>
</dbReference>
<evidence type="ECO:0000256" key="4">
    <source>
        <dbReference type="ARBA" id="ARBA00022475"/>
    </source>
</evidence>
<comment type="subcellular location">
    <subcellularLocation>
        <location evidence="1">Cell membrane</location>
        <topology evidence="1">Multi-pass membrane protein</topology>
    </subcellularLocation>
</comment>
<dbReference type="HOGENOM" id="CLU_101659_1_1_9"/>
<comment type="caution">
    <text evidence="9">The sequence shown here is derived from an EMBL/GenBank/DDBJ whole genome shotgun (WGS) entry which is preliminary data.</text>
</comment>
<evidence type="ECO:0000256" key="6">
    <source>
        <dbReference type="ARBA" id="ARBA00022989"/>
    </source>
</evidence>
<evidence type="ECO:0000256" key="2">
    <source>
        <dbReference type="ARBA" id="ARBA00009425"/>
    </source>
</evidence>
<dbReference type="GO" id="GO:0015297">
    <property type="term" value="F:antiporter activity"/>
    <property type="evidence" value="ECO:0007669"/>
    <property type="project" value="UniProtKB-KW"/>
</dbReference>
<keyword evidence="3" id="KW-0050">Antiport</keyword>
<dbReference type="Proteomes" id="UP000285625">
    <property type="component" value="Unassembled WGS sequence"/>
</dbReference>
<organism evidence="9 10">
    <name type="scientific">Staphylococcus hyicus</name>
    <dbReference type="NCBI Taxonomy" id="1284"/>
    <lineage>
        <taxon>Bacteria</taxon>
        <taxon>Bacillati</taxon>
        <taxon>Bacillota</taxon>
        <taxon>Bacilli</taxon>
        <taxon>Bacillales</taxon>
        <taxon>Staphylococcaceae</taxon>
        <taxon>Staphylococcus</taxon>
    </lineage>
</organism>
<evidence type="ECO:0000256" key="1">
    <source>
        <dbReference type="ARBA" id="ARBA00004651"/>
    </source>
</evidence>
<feature type="domain" description="Na+/H+ antiporter MnhB subunit-related protein" evidence="8">
    <location>
        <begin position="7"/>
        <end position="131"/>
    </location>
</feature>
<keyword evidence="5" id="KW-0812">Transmembrane</keyword>
<proteinExistence type="inferred from homology"/>